<feature type="compositionally biased region" description="Basic and acidic residues" evidence="2">
    <location>
        <begin position="649"/>
        <end position="664"/>
    </location>
</feature>
<feature type="region of interest" description="Disordered" evidence="2">
    <location>
        <begin position="531"/>
        <end position="709"/>
    </location>
</feature>
<accession>A0AAD5X2M8</accession>
<feature type="compositionally biased region" description="Polar residues" evidence="2">
    <location>
        <begin position="1"/>
        <end position="23"/>
    </location>
</feature>
<dbReference type="PANTHER" id="PTHR15228:SF24">
    <property type="entry name" value="RHO-GAP DOMAIN-CONTAINING PROTEIN"/>
    <property type="match status" value="1"/>
</dbReference>
<protein>
    <recommendedName>
        <fullName evidence="3">Rho-GAP domain-containing protein</fullName>
    </recommendedName>
</protein>
<feature type="region of interest" description="Disordered" evidence="2">
    <location>
        <begin position="264"/>
        <end position="436"/>
    </location>
</feature>
<evidence type="ECO:0000313" key="5">
    <source>
        <dbReference type="Proteomes" id="UP001212841"/>
    </source>
</evidence>
<comment type="caution">
    <text evidence="4">The sequence shown here is derived from an EMBL/GenBank/DDBJ whole genome shotgun (WGS) entry which is preliminary data.</text>
</comment>
<dbReference type="GO" id="GO:0005096">
    <property type="term" value="F:GTPase activator activity"/>
    <property type="evidence" value="ECO:0007669"/>
    <property type="project" value="UniProtKB-KW"/>
</dbReference>
<feature type="compositionally biased region" description="Basic and acidic residues" evidence="2">
    <location>
        <begin position="599"/>
        <end position="608"/>
    </location>
</feature>
<evidence type="ECO:0000313" key="4">
    <source>
        <dbReference type="EMBL" id="KAJ3053156.1"/>
    </source>
</evidence>
<feature type="region of interest" description="Disordered" evidence="2">
    <location>
        <begin position="1"/>
        <end position="24"/>
    </location>
</feature>
<feature type="domain" description="Rho-GAP" evidence="3">
    <location>
        <begin position="810"/>
        <end position="998"/>
    </location>
</feature>
<sequence>MATSLNSLAPPQSSQSTLAQRQVSVKEEIARRNAQFQNKSQGQHAELKSEGIIRVRNLAAGLTSAAAGAGVSNENGGGGGVNIQRALTAVPVVGGSSEGLADRDLDDAHRMITTSLKYQKDYETALREAIVTLNSERRVEAKRRKDQDSKWEKLRATSSSSSHNLTSSQNISSTRGSSIADLSALPTDEEIERIMADRAKVDVQYGQRRRKVLMGIRNNFEMKIAYSVQTRRSLEGTLGKSGDREWVELSLAIKKTNDLLQEALPDNVPAPISDKPPTESPYDSDEDSIPSSADISPEASPVPSPSLGRRCVTQENLPTPLQLPRAAVPGRMSAEGLLERQGDRGHRKTQSDGVVGGIIGERRGSEERETVGRKEGREDGREEKETEVGEGKLEPGEIDSLATTAESEAEGSMEPLTGAETLSTKEPVGLNEGYQESLGIEGRIEVPVDVPPASDSASLPVADQVDISPAPSEVTRDWSEDSRIAKEPPEALADSKGSLNKSRPVPHLDFRKSAFISVPSVEELIQLATKEQSKKRQAEAVAPKLSNSLHDSPVITRKSMFRSASTDSLSRVAPWKEPPDTERYGGGIKSLQPKSTSKTKLDDQESHRKLSSQNIKLFSKSKSRLLDTSKTLSKSEASLSMPIRRHPTKKESSIPEIVPKRSQDELVPAQSTSTTPSLHRPARPSIDSTRPTTYHLSTSPSQQSLSKYARPSIAGSSMAIYSATYDDEARLHDLAASELISIMEETRLMKASEILPRVRRSRDSTLKKILSRFGGRGRRVEGLVGSRVDLSEGHVFGRSIEELMVSDDRSSITTMENKPQAPAFVVKCCDAIQKSGMTAAGIFRVAGLRSRVAQMKNQLDAGEEIEFDDKSPHEVANLLKAFLREMPEPLLMGRLFKVFLKTAEITDPDLRLRALRLLVALLPRCHQSTLRYLLGFLNDVAAHSDSNKMTASSLAIVIGPNILRQKAVAGKVTKDALVTYNNTVEVVTVMIERWDELFQLPDSVIDKLHPTPSIPHPPMNSPSTPSAVTASVETPGSHHGPGGKVKIVGALPKFFKRRKSV</sequence>
<feature type="region of interest" description="Disordered" evidence="2">
    <location>
        <begin position="1009"/>
        <end position="1044"/>
    </location>
</feature>
<reference evidence="4" key="1">
    <citation type="submission" date="2020-05" db="EMBL/GenBank/DDBJ databases">
        <title>Phylogenomic resolution of chytrid fungi.</title>
        <authorList>
            <person name="Stajich J.E."/>
            <person name="Amses K."/>
            <person name="Simmons R."/>
            <person name="Seto K."/>
            <person name="Myers J."/>
            <person name="Bonds A."/>
            <person name="Quandt C.A."/>
            <person name="Barry K."/>
            <person name="Liu P."/>
            <person name="Grigoriev I."/>
            <person name="Longcore J.E."/>
            <person name="James T.Y."/>
        </authorList>
    </citation>
    <scope>NUCLEOTIDE SEQUENCE</scope>
    <source>
        <strain evidence="4">JEL0318</strain>
    </source>
</reference>
<name>A0AAD5X2M8_9FUNG</name>
<dbReference type="AlphaFoldDB" id="A0AAD5X2M8"/>
<organism evidence="4 5">
    <name type="scientific">Rhizophlyctis rosea</name>
    <dbReference type="NCBI Taxonomy" id="64517"/>
    <lineage>
        <taxon>Eukaryota</taxon>
        <taxon>Fungi</taxon>
        <taxon>Fungi incertae sedis</taxon>
        <taxon>Chytridiomycota</taxon>
        <taxon>Chytridiomycota incertae sedis</taxon>
        <taxon>Chytridiomycetes</taxon>
        <taxon>Rhizophlyctidales</taxon>
        <taxon>Rhizophlyctidaceae</taxon>
        <taxon>Rhizophlyctis</taxon>
    </lineage>
</organism>
<feature type="region of interest" description="Disordered" evidence="2">
    <location>
        <begin position="449"/>
        <end position="505"/>
    </location>
</feature>
<gene>
    <name evidence="4" type="ORF">HK097_004927</name>
</gene>
<dbReference type="Gene3D" id="1.10.555.10">
    <property type="entry name" value="Rho GTPase activation protein"/>
    <property type="match status" value="1"/>
</dbReference>
<keyword evidence="1" id="KW-0343">GTPase activation</keyword>
<dbReference type="PANTHER" id="PTHR15228">
    <property type="entry name" value="SPERMATHECAL PHYSIOLOGY VARIANT"/>
    <property type="match status" value="1"/>
</dbReference>
<dbReference type="SUPFAM" id="SSF48350">
    <property type="entry name" value="GTPase activation domain, GAP"/>
    <property type="match status" value="1"/>
</dbReference>
<feature type="compositionally biased region" description="Basic and acidic residues" evidence="2">
    <location>
        <begin position="138"/>
        <end position="155"/>
    </location>
</feature>
<dbReference type="Pfam" id="PF00620">
    <property type="entry name" value="RhoGAP"/>
    <property type="match status" value="1"/>
</dbReference>
<feature type="compositionally biased region" description="Polar residues" evidence="2">
    <location>
        <begin position="626"/>
        <end position="638"/>
    </location>
</feature>
<evidence type="ECO:0000256" key="2">
    <source>
        <dbReference type="SAM" id="MobiDB-lite"/>
    </source>
</evidence>
<dbReference type="InterPro" id="IPR051025">
    <property type="entry name" value="RhoGAP"/>
</dbReference>
<dbReference type="CDD" id="cd00159">
    <property type="entry name" value="RhoGAP"/>
    <property type="match status" value="1"/>
</dbReference>
<dbReference type="PROSITE" id="PS50238">
    <property type="entry name" value="RHOGAP"/>
    <property type="match status" value="1"/>
</dbReference>
<evidence type="ECO:0000256" key="1">
    <source>
        <dbReference type="ARBA" id="ARBA00022468"/>
    </source>
</evidence>
<feature type="compositionally biased region" description="Basic and acidic residues" evidence="2">
    <location>
        <begin position="474"/>
        <end position="489"/>
    </location>
</feature>
<dbReference type="InterPro" id="IPR000198">
    <property type="entry name" value="RhoGAP_dom"/>
</dbReference>
<dbReference type="EMBL" id="JADGJD010000232">
    <property type="protein sequence ID" value="KAJ3053156.1"/>
    <property type="molecule type" value="Genomic_DNA"/>
</dbReference>
<feature type="region of interest" description="Disordered" evidence="2">
    <location>
        <begin position="138"/>
        <end position="176"/>
    </location>
</feature>
<evidence type="ECO:0000259" key="3">
    <source>
        <dbReference type="PROSITE" id="PS50238"/>
    </source>
</evidence>
<keyword evidence="5" id="KW-1185">Reference proteome</keyword>
<feature type="compositionally biased region" description="Low complexity" evidence="2">
    <location>
        <begin position="158"/>
        <end position="173"/>
    </location>
</feature>
<dbReference type="InterPro" id="IPR008936">
    <property type="entry name" value="Rho_GTPase_activation_prot"/>
</dbReference>
<feature type="compositionally biased region" description="Polar residues" evidence="2">
    <location>
        <begin position="1021"/>
        <end position="1034"/>
    </location>
</feature>
<dbReference type="Proteomes" id="UP001212841">
    <property type="component" value="Unassembled WGS sequence"/>
</dbReference>
<feature type="compositionally biased region" description="Basic and acidic residues" evidence="2">
    <location>
        <begin position="360"/>
        <end position="395"/>
    </location>
</feature>
<feature type="compositionally biased region" description="Polar residues" evidence="2">
    <location>
        <begin position="686"/>
        <end position="706"/>
    </location>
</feature>
<dbReference type="SMART" id="SM00324">
    <property type="entry name" value="RhoGAP"/>
    <property type="match status" value="1"/>
</dbReference>
<dbReference type="GO" id="GO:0007165">
    <property type="term" value="P:signal transduction"/>
    <property type="evidence" value="ECO:0007669"/>
    <property type="project" value="InterPro"/>
</dbReference>
<proteinExistence type="predicted"/>